<keyword evidence="18" id="KW-0391">Immunity</keyword>
<feature type="domain" description="RING-type" evidence="24">
    <location>
        <begin position="3919"/>
        <end position="3959"/>
    </location>
</feature>
<evidence type="ECO:0000256" key="20">
    <source>
        <dbReference type="ARBA" id="ARBA00023268"/>
    </source>
</evidence>
<evidence type="ECO:0000256" key="7">
    <source>
        <dbReference type="ARBA" id="ARBA00022490"/>
    </source>
</evidence>
<keyword evidence="8" id="KW-0037">Angiogenesis</keyword>
<evidence type="ECO:0000256" key="9">
    <source>
        <dbReference type="ARBA" id="ARBA00022677"/>
    </source>
</evidence>
<dbReference type="PANTHER" id="PTHR22605">
    <property type="entry name" value="RZ-TYPE DOMAIN-CONTAINING PROTEIN"/>
    <property type="match status" value="1"/>
</dbReference>
<dbReference type="PROSITE" id="PS51981">
    <property type="entry name" value="ZF_RZ"/>
    <property type="match status" value="1"/>
</dbReference>
<dbReference type="Pfam" id="PF20173">
    <property type="entry name" value="ZnF_RZ-type"/>
    <property type="match status" value="1"/>
</dbReference>
<dbReference type="GO" id="GO:0002040">
    <property type="term" value="P:sprouting angiogenesis"/>
    <property type="evidence" value="ECO:0007669"/>
    <property type="project" value="TreeGrafter"/>
</dbReference>
<dbReference type="EC" id="2.3.2.27" evidence="6"/>
<protein>
    <recommendedName>
        <fullName evidence="6">RING-type E3 ubiquitin transferase</fullName>
        <ecNumber evidence="6">2.3.2.27</ecNumber>
    </recommendedName>
</protein>
<evidence type="ECO:0000313" key="27">
    <source>
        <dbReference type="Proteomes" id="UP000694701"/>
    </source>
</evidence>
<dbReference type="SUPFAM" id="SSF52540">
    <property type="entry name" value="P-loop containing nucleoside triphosphate hydrolases"/>
    <property type="match status" value="2"/>
</dbReference>
<evidence type="ECO:0000256" key="14">
    <source>
        <dbReference type="ARBA" id="ARBA00022786"/>
    </source>
</evidence>
<evidence type="ECO:0000256" key="8">
    <source>
        <dbReference type="ARBA" id="ARBA00022657"/>
    </source>
</evidence>
<evidence type="ECO:0000256" key="22">
    <source>
        <dbReference type="PROSITE-ProRule" id="PRU00175"/>
    </source>
</evidence>
<dbReference type="GO" id="GO:2000051">
    <property type="term" value="P:negative regulation of non-canonical Wnt signaling pathway"/>
    <property type="evidence" value="ECO:0007669"/>
    <property type="project" value="TreeGrafter"/>
</dbReference>
<dbReference type="GO" id="GO:0006511">
    <property type="term" value="P:ubiquitin-dependent protein catabolic process"/>
    <property type="evidence" value="ECO:0007669"/>
    <property type="project" value="TreeGrafter"/>
</dbReference>
<evidence type="ECO:0000256" key="5">
    <source>
        <dbReference type="ARBA" id="ARBA00006914"/>
    </source>
</evidence>
<dbReference type="Gene3D" id="3.30.40.10">
    <property type="entry name" value="Zinc/RING finger domain, C3HC4 (zinc finger)"/>
    <property type="match status" value="1"/>
</dbReference>
<keyword evidence="16" id="KW-0862">Zinc</keyword>
<evidence type="ECO:0000313" key="26">
    <source>
        <dbReference type="Ensembl" id="ENSCCRP00020119444.1"/>
    </source>
</evidence>
<evidence type="ECO:0000256" key="1">
    <source>
        <dbReference type="ARBA" id="ARBA00000900"/>
    </source>
</evidence>
<keyword evidence="17" id="KW-0067">ATP-binding</keyword>
<evidence type="ECO:0000256" key="4">
    <source>
        <dbReference type="ARBA" id="ARBA00004906"/>
    </source>
</evidence>
<dbReference type="Gene3D" id="3.40.50.300">
    <property type="entry name" value="P-loop containing nucleotide triphosphate hydrolases"/>
    <property type="match status" value="2"/>
</dbReference>
<dbReference type="InterPro" id="IPR031248">
    <property type="entry name" value="RNF213"/>
</dbReference>
<evidence type="ECO:0000256" key="13">
    <source>
        <dbReference type="ARBA" id="ARBA00022771"/>
    </source>
</evidence>
<feature type="compositionally biased region" description="Polar residues" evidence="23">
    <location>
        <begin position="89"/>
        <end position="109"/>
    </location>
</feature>
<dbReference type="SMART" id="SM00382">
    <property type="entry name" value="AAA"/>
    <property type="match status" value="2"/>
</dbReference>
<dbReference type="GO" id="GO:0016887">
    <property type="term" value="F:ATP hydrolysis activity"/>
    <property type="evidence" value="ECO:0007669"/>
    <property type="project" value="InterPro"/>
</dbReference>
<dbReference type="InterPro" id="IPR003593">
    <property type="entry name" value="AAA+_ATPase"/>
</dbReference>
<keyword evidence="19" id="KW-0443">Lipid metabolism</keyword>
<evidence type="ECO:0000259" key="25">
    <source>
        <dbReference type="PROSITE" id="PS51981"/>
    </source>
</evidence>
<name>A0A8C2L614_CYPCA</name>
<dbReference type="PROSITE" id="PS00518">
    <property type="entry name" value="ZF_RING_1"/>
    <property type="match status" value="1"/>
</dbReference>
<proteinExistence type="inferred from homology"/>
<feature type="region of interest" description="Disordered" evidence="23">
    <location>
        <begin position="1"/>
        <end position="252"/>
    </location>
</feature>
<evidence type="ECO:0000256" key="21">
    <source>
        <dbReference type="ARBA" id="ARBA00048778"/>
    </source>
</evidence>
<dbReference type="SMART" id="SM00184">
    <property type="entry name" value="RING"/>
    <property type="match status" value="1"/>
</dbReference>
<evidence type="ECO:0000256" key="11">
    <source>
        <dbReference type="ARBA" id="ARBA00022723"/>
    </source>
</evidence>
<dbReference type="GO" id="GO:0005811">
    <property type="term" value="C:lipid droplet"/>
    <property type="evidence" value="ECO:0007669"/>
    <property type="project" value="UniProtKB-SubCell"/>
</dbReference>
<dbReference type="GO" id="GO:0016020">
    <property type="term" value="C:membrane"/>
    <property type="evidence" value="ECO:0007669"/>
    <property type="project" value="TreeGrafter"/>
</dbReference>
<dbReference type="InterPro" id="IPR027417">
    <property type="entry name" value="P-loop_NTPase"/>
</dbReference>
<dbReference type="GO" id="GO:0008270">
    <property type="term" value="F:zinc ion binding"/>
    <property type="evidence" value="ECO:0007669"/>
    <property type="project" value="UniProtKB-KW"/>
</dbReference>
<keyword evidence="15" id="KW-0378">Hydrolase</keyword>
<dbReference type="GO" id="GO:0006629">
    <property type="term" value="P:lipid metabolic process"/>
    <property type="evidence" value="ECO:0007669"/>
    <property type="project" value="UniProtKB-KW"/>
</dbReference>
<comment type="catalytic activity">
    <reaction evidence="21">
        <text>ATP + H2O = ADP + phosphate + H(+)</text>
        <dbReference type="Rhea" id="RHEA:13065"/>
        <dbReference type="ChEBI" id="CHEBI:15377"/>
        <dbReference type="ChEBI" id="CHEBI:15378"/>
        <dbReference type="ChEBI" id="CHEBI:30616"/>
        <dbReference type="ChEBI" id="CHEBI:43474"/>
        <dbReference type="ChEBI" id="CHEBI:456216"/>
    </reaction>
    <physiologicalReaction direction="left-to-right" evidence="21">
        <dbReference type="Rhea" id="RHEA:13066"/>
    </physiologicalReaction>
</comment>
<gene>
    <name evidence="26" type="primary">LOC109105179</name>
</gene>
<evidence type="ECO:0000256" key="12">
    <source>
        <dbReference type="ARBA" id="ARBA00022741"/>
    </source>
</evidence>
<evidence type="ECO:0000256" key="17">
    <source>
        <dbReference type="ARBA" id="ARBA00022840"/>
    </source>
</evidence>
<evidence type="ECO:0000256" key="15">
    <source>
        <dbReference type="ARBA" id="ARBA00022801"/>
    </source>
</evidence>
<dbReference type="GO" id="GO:0002376">
    <property type="term" value="P:immune system process"/>
    <property type="evidence" value="ECO:0007669"/>
    <property type="project" value="UniProtKB-KW"/>
</dbReference>
<dbReference type="Ensembl" id="ENSCCRT00020130147.1">
    <property type="protein sequence ID" value="ENSCCRP00020119444.1"/>
    <property type="gene ID" value="ENSCCRG00020053579.1"/>
</dbReference>
<dbReference type="Proteomes" id="UP000694701">
    <property type="component" value="Unplaced"/>
</dbReference>
<dbReference type="GO" id="GO:0005730">
    <property type="term" value="C:nucleolus"/>
    <property type="evidence" value="ECO:0007669"/>
    <property type="project" value="TreeGrafter"/>
</dbReference>
<feature type="compositionally biased region" description="Basic and acidic residues" evidence="23">
    <location>
        <begin position="162"/>
        <end position="209"/>
    </location>
</feature>
<comment type="catalytic activity">
    <reaction evidence="1">
        <text>S-ubiquitinyl-[E2 ubiquitin-conjugating enzyme]-L-cysteine + [acceptor protein]-L-lysine = [E2 ubiquitin-conjugating enzyme]-L-cysteine + N(6)-ubiquitinyl-[acceptor protein]-L-lysine.</text>
        <dbReference type="EC" id="2.3.2.27"/>
    </reaction>
</comment>
<keyword evidence="14" id="KW-0833">Ubl conjugation pathway</keyword>
<evidence type="ECO:0000256" key="10">
    <source>
        <dbReference type="ARBA" id="ARBA00022679"/>
    </source>
</evidence>
<comment type="similarity">
    <text evidence="5">Belongs to the AAA ATPase family.</text>
</comment>
<evidence type="ECO:0000259" key="24">
    <source>
        <dbReference type="PROSITE" id="PS50089"/>
    </source>
</evidence>
<dbReference type="Pfam" id="PF00097">
    <property type="entry name" value="zf-C3HC4"/>
    <property type="match status" value="1"/>
</dbReference>
<reference evidence="26" key="1">
    <citation type="submission" date="2025-08" db="UniProtKB">
        <authorList>
            <consortium name="Ensembl"/>
        </authorList>
    </citation>
    <scope>IDENTIFICATION</scope>
</reference>
<evidence type="ECO:0000256" key="18">
    <source>
        <dbReference type="ARBA" id="ARBA00022859"/>
    </source>
</evidence>
<comment type="pathway">
    <text evidence="4">Protein modification; protein ubiquitination.</text>
</comment>
<dbReference type="FunFam" id="3.40.50.300:FF:000804">
    <property type="entry name" value="E3 ubiquitin-protein ligase RNF213"/>
    <property type="match status" value="1"/>
</dbReference>
<dbReference type="InterPro" id="IPR001841">
    <property type="entry name" value="Znf_RING"/>
</dbReference>
<dbReference type="PANTHER" id="PTHR22605:SF21">
    <property type="entry name" value="E3 UBIQUITIN-PROTEIN LIGASE RNF213-BETA"/>
    <property type="match status" value="1"/>
</dbReference>
<dbReference type="InterPro" id="IPR018957">
    <property type="entry name" value="Znf_C3HC4_RING-type"/>
</dbReference>
<evidence type="ECO:0000256" key="6">
    <source>
        <dbReference type="ARBA" id="ARBA00012483"/>
    </source>
</evidence>
<evidence type="ECO:0000256" key="3">
    <source>
        <dbReference type="ARBA" id="ARBA00004514"/>
    </source>
</evidence>
<feature type="compositionally biased region" description="Basic and acidic residues" evidence="23">
    <location>
        <begin position="219"/>
        <end position="228"/>
    </location>
</feature>
<keyword evidence="20" id="KW-0511">Multifunctional enzyme</keyword>
<dbReference type="InterPro" id="IPR013083">
    <property type="entry name" value="Znf_RING/FYVE/PHD"/>
</dbReference>
<evidence type="ECO:0000256" key="16">
    <source>
        <dbReference type="ARBA" id="ARBA00022833"/>
    </source>
</evidence>
<keyword evidence="13 22" id="KW-0863">Zinc-finger</keyword>
<organism evidence="26 27">
    <name type="scientific">Cyprinus carpio</name>
    <name type="common">Common carp</name>
    <dbReference type="NCBI Taxonomy" id="7962"/>
    <lineage>
        <taxon>Eukaryota</taxon>
        <taxon>Metazoa</taxon>
        <taxon>Chordata</taxon>
        <taxon>Craniata</taxon>
        <taxon>Vertebrata</taxon>
        <taxon>Euteleostomi</taxon>
        <taxon>Actinopterygii</taxon>
        <taxon>Neopterygii</taxon>
        <taxon>Teleostei</taxon>
        <taxon>Ostariophysi</taxon>
        <taxon>Cypriniformes</taxon>
        <taxon>Cyprinidae</taxon>
        <taxon>Cyprininae</taxon>
        <taxon>Cyprinus</taxon>
    </lineage>
</organism>
<keyword evidence="9" id="KW-0551">Lipid droplet</keyword>
<feature type="compositionally biased region" description="Basic and acidic residues" evidence="23">
    <location>
        <begin position="137"/>
        <end position="148"/>
    </location>
</feature>
<evidence type="ECO:0000256" key="19">
    <source>
        <dbReference type="ARBA" id="ARBA00023098"/>
    </source>
</evidence>
<evidence type="ECO:0000256" key="2">
    <source>
        <dbReference type="ARBA" id="ARBA00004502"/>
    </source>
</evidence>
<feature type="domain" description="RZ-type" evidence="25">
    <location>
        <begin position="4390"/>
        <end position="4463"/>
    </location>
</feature>
<accession>A0A8C2L614</accession>
<dbReference type="InterPro" id="IPR046439">
    <property type="entry name" value="ZF_RZ_dom"/>
</dbReference>
<feature type="compositionally biased region" description="Low complexity" evidence="23">
    <location>
        <begin position="29"/>
        <end position="38"/>
    </location>
</feature>
<dbReference type="GO" id="GO:0061630">
    <property type="term" value="F:ubiquitin protein ligase activity"/>
    <property type="evidence" value="ECO:0007669"/>
    <property type="project" value="UniProtKB-EC"/>
</dbReference>
<keyword evidence="10" id="KW-0808">Transferase</keyword>
<keyword evidence="12" id="KW-0547">Nucleotide-binding</keyword>
<dbReference type="CDD" id="cd00009">
    <property type="entry name" value="AAA"/>
    <property type="match status" value="1"/>
</dbReference>
<dbReference type="PROSITE" id="PS50089">
    <property type="entry name" value="ZF_RING_2"/>
    <property type="match status" value="1"/>
</dbReference>
<dbReference type="GO" id="GO:0005829">
    <property type="term" value="C:cytosol"/>
    <property type="evidence" value="ECO:0007669"/>
    <property type="project" value="UniProtKB-SubCell"/>
</dbReference>
<comment type="subcellular location">
    <subcellularLocation>
        <location evidence="3">Cytoplasm</location>
        <location evidence="3">Cytosol</location>
    </subcellularLocation>
    <subcellularLocation>
        <location evidence="2">Lipid droplet</location>
    </subcellularLocation>
</comment>
<evidence type="ECO:0000256" key="23">
    <source>
        <dbReference type="SAM" id="MobiDB-lite"/>
    </source>
</evidence>
<dbReference type="InterPro" id="IPR017907">
    <property type="entry name" value="Znf_RING_CS"/>
</dbReference>
<keyword evidence="7" id="KW-0963">Cytoplasm</keyword>
<keyword evidence="11" id="KW-0479">Metal-binding</keyword>
<dbReference type="FunFam" id="3.40.50.300:FF:000491">
    <property type="entry name" value="E3 ubiquitin-protein ligase RNF213"/>
    <property type="match status" value="1"/>
</dbReference>
<dbReference type="GO" id="GO:0005524">
    <property type="term" value="F:ATP binding"/>
    <property type="evidence" value="ECO:0007669"/>
    <property type="project" value="UniProtKB-KW"/>
</dbReference>
<dbReference type="SUPFAM" id="SSF57850">
    <property type="entry name" value="RING/U-box"/>
    <property type="match status" value="1"/>
</dbReference>
<sequence>MTRKRKSGEKGKPGAQKKVAQKRDDRTSSSRTRSQSQTKCKHTSHPSPARSRSRGHGGHSTGTTEPELLSEDAQTQTSPIGLENKETQTETVSQATQQTQTELDGNTEITEVLQPTELGPENVEMEVETGLSGNKGNESDGEKDEGVERKKRKVSKTTEPTEETKERTTLSDCCREQDGNKQKDADTKKKHSGGDSQKDQVKSGTEETKVYAAAAAAGKTKESKEKRNQTAVNQDSTMESKRAQRKPSPVRHPAESTMFTFYIYAVLDKRFRFNRVYGSLLLVQFPVNQVFKLEIKNIRGLRQDGCLIEATFSVPESTVRGLTIQYAYAVHQKQMQTMEIAVRNVEIPADNTVKELHLYEGYISCSNPGSVQDWLKSWFQSEEKDICKGWETSARVLLDSVFQKWQPSNLESNKTFIQQLNDYQKGFQSHRVQFPEGLVPSPIKVSDLISAKLSTILKEDSKGKKSASSTGIKSLEVALSVFQVCCGCNVDLGTKDWGRLCQVVSERTASFEEMQTTLTAIPYINFTMMGLMNLCAKKLISEALLLVPVLHLLRKPGAKSDPGSVKDEQSWAGLEGIHYPYFRERIRYFPDKRRMVLQLIKDHSSMTKDNAYLLKSWLSMVAFEDVSEFAELTGIVPELLIQSMMFRMKETEQNTDSNHTDKNLEATEKVLNLLLKRVEEDRERITESKLSCLNLWCCRNVHMSVCKITRLVPQYRVTVLSFQLLLKTAEILHDYFSKGGEEIKQKQNQLLSLLNKIQMDFSKWRDGLLHNPLMKESKIAYPKEIQLWSDLYGIECSIPGVSESWKGLLDQDLRLRLSQISDTDKIVVCCLEMSGKTIENSHANVQSCFKEMCQAAVKNQCKANKEGNLLRLLFTKSISWPVVSSIIVESAARFGENLEGRLLDPQSAINFLLSQDNQNKWKLEEDASHLIADSQTFFSFLIQTLCQGSIPLGHLKTILKSKNQFQKLYNQYKKNNKEEKISINVSDLLNQREDDLKALEKQKEFMTILIKMLGKITDVVDVPEVSSLEDMVKTNLQMVTLDKLVEVQRYFCKEDLGKNNTRRVLFYNVDPQVLDMAREMHEVKTSDLLLSLWREKAMEYYMPGPYLLSLDLTDVHDRIWKPCLTDFLSLGLRIAVGETCFKEVDQALKWCGDRGEGDCLKKELTLMATMLKSHQALDENWLEYRLNQIQEYRHLYHAAESAEVILKIKDKLELQGDFSHIHSLIQVIDDSFKQNTLGSLSDDLIRARKKLADVKRQHTACLKAFLESDNLIKWVKTQIESLKDLKVFMELATISAGENDADIDRLASFETVVMGYGPLLYSLPKHAGFEEFIDCAKQVWDILDKDKKLVDKLVDSRRWLDWLKGLRETHGSVEKSSLSMASDINTEGVYHVGWPEDFNGKIGLDNVFCVKVTKNEQAYGEKTYNLNELLELQNKLMLISKGEHGREQVNKFTQVFEGVQRMGRILLQMRTSGNMLFRNWRAQIICNHQDQPCIQVSFTLLNKCVAYHGEVEDELQKLCRSLENFHKDWCNHLAKIRSQHYALNHYTSEQIVFLCEWINSFGIKRKTVPQQMWHLLTPIKPDCTLNDIREAFEKATETESMVQDDMAEESEQNSDFDLPLGFSLLDVGTECLEDLWQQFKENMSRFLTHHVDVVTLGHFLSNLSAMNQIYIKRKIPPVLQEGRPNLVQCPVAELISTTLSFYTESPEHPLPTADEVFMCQEETTEEEVEIFLRRCLGSQGTASNHQKIYTLVNPGSLTYDVSVALVECFETLEKSAGPHYRLVMVCPVNQDRYVPSFFSNYKVQTGLSISTERIKNYLRHHFRIPSELVPYSEVYPGQLSIWMISSERPAVGKSLYVKRLFEQFKKEFPTATCLTIRLIEPCVDMDGFIQTLSERLALLTEQDPVLLHIDIAALRHGLEEFLFKILILGCLSDSKGTVWRRNAAHLVAIEALQQVQKSQTHMEITNGFLRALPTIFCRPPKDVKALEIKRKEGEYTSLDPLMDSEEFKSEAIQRPYQYLRRFNGNVNLDRFEYQAQSVEGDPVDCLHHLLSNYGLKDPSWAELKHFTWFLNLQLKDCENSLFCDPNFLADNLSGFKDFIVKFMIHMARDFASPSIDISDESPTFFSENKDEEDILAIRKRWENEPHPYIFFNADHCTMSFLGFHVQKFGTILNAVDPRSGKVLMGNVMTQELFSDIERQRINLSENFDELSREDKIRKISFVVGAKKGWEKGKFDPDPTYELTTDNIMKMLAIHMRFRCEIPVIIMGETGCGKTRLIRFLCDLQREGRDVENMKLVKVHGGTTSEVIYRKVREAEELAQDNRQKYELDTVLFFDEANTTEAIFAIKEVLCDKTVQGYPLKKNSGLKIIAACNPYRRHTPRMIDRLERAGLGYRVKAEETEDRLGKVPMRQLVYRVHPLPPSMVPLVWDFGQLSDSTELSYIYQIVQKQMRYHGLPCAYESVITNVLAASQIYMRTQADECSFVSLRDVERSMCVLVWFYNHRDDLFPGCHRNETELMTLKCLVLAMGVCYYPSLENKETYLVTMSKCFPCPFNSKESLEQEITSCQDFFLEKIQTRDRIAKNLALKENVFLMVVCIELRIPLFLVGKPGSSKSLAKIVVADAMQRQASHCDLFKKLKEVHMVSFQCSPHSSPEGIIGTFRNCARFQKDKNFDEYVSVVVLDEIGLAEDSPQMPLKTLHPLLEDGCIDSDNPQQYMKVGFVGISNWALDPAKMNRGIFVSRWDPSEKDLVETAEGICSSSHNNILLKIKHLLPKLAKGYLDICKTDGEQFFGLRDYYSLVKMIFATVDSSNQDPSDSELAEAVLRNFSGQDDFDPLKYFRDIFQNTEVQRPSTLKMIEQNLDLNSDKECRYLLLLTTNNAALYIIQHHIFSKENYTCPEIVFGSGFPKDQEYAQICRNVSRIKACMETGRTVILLNLLNLYESLYDALNQYYVCFSGQNYVDLGLGSHRVKCRVHKDFRLVVVKDQEKVYKKFPVPLKNRLEKHKVDRSTDLTPWQHRVLEKLKQWAEDFSKVHQSTETKFSLSDAFAGFHGDACASVLLQALEKIQKQGHNTAAQNNELHCIPKCDNEIREPSKEGSNINVAKDVYMKKEKSEAHHINDDEDVTESQEEMNKYLDEEEMEVEEDASMEVDNKVQDAEVYEDTETLGDAFELVKMYDEDPVDTEARDSLDSNKTMDEEEQVYETAKSLLLNCASPDSVLRLKYSKFGNQEKNKLQRMYFHQQSHQSLRDLLDNHLNKNDQDKNRFLEVTTFSNLLTKADVRNLAPALGLSTEQFLLLSLHQFDTEVSFCSKIRSFLKESGLSLHILLVQMDMEESLCKNELIASAKYCTMNEILSLKSDKCNFYTVFITKLNRIGEHCRTSSNKYIGFQGGVWLSAHIDDLRDSSDMTLNLKAFCGIPISKLISQKVESDVNESDEIDTSGPETEKGDSVHLHSLSLLRSCTQKAVSLLRDTGKKTSRSVDRMNILFGLLGGDPRWIRVRFQEVLLRRLVFSLMRKEELMPNANDWVYNVAKNREALQEGGTLRHTLWRNLQGVLTPVFARILEVLDRDCNLYLLYGKGLSEGLAQFWLDIFEDQQLLDLTVSQNPSAPDQEINVQCHLFIGGVERPCTAPFSWLIKTYCQSLWEESEFVRGSEQDIKGRIQQFVSAVSGSGLGSYIQKLSEGEKVELGQRYLTDYVLLSFKIQSEEEHGVFRSALLGCVFALQMEMSVTPELSPSWILAAAQIYSLRLDTLSHALQLNPQLVHLIQQEKLKRESPDMCEDILAVGICVEETKLLPVTSITECQTFLQRVEQLQPCLERVLSSAYSALCSPGCLKHLDTIKSVWQGMLLVAAFIEKVVVRMKMGDDRIKALTLKHCSQLHGLMEGFPDLRSKDNLQQVIRILNDYHEESISRELRYGVRCSVCLSDLSEPAVLPCEHVFCLSCLRKSTEREGANFCPMCREPLPNNYRPTVSTAIDLALKQHKEIRKCCNAFFLELISRFCLTNDQDPADDLVELLFSFLILAQGDIYKTRELTPFLECVDQSPVVRSVLPKLLLQYSFKQVKMHIQNYLENLEKKLMDQEDRTELYRLFVNCFQDSLFCSGLNGDHRHLKENTNFLSRLARKQTPSRQNDPSEFLLSMGRLRMCLDSAARILSQAISKRSDNFEEVELKLLEQVKAVFEYGNNDWYRVYLLRALNRHAGMDCLQALISSTDYEWIFPAEILRLHRLIPAEVDRFLCCGQSYRTLRDGVGEAMQECTTNGLREALGAMGGSGPVNNVLLTLAVFRQVTCRFMSPEKAIYPQAQEIRFLEEIIRENITGYGRQLCTALLSNEIGGPGSQLSLRAGVPAKRRPVLELMVHASAVFYSGNWLLSPLFIIASQPQNMTGAFLPTMPDDNTSEARQWLAREKNLKMYLCYNGHACFVGECGKPVALSNCATCGVRIGGQNYKPVEGFIEAHQITDMTRPGHILGHAENRSEAPNRNLTSAQSCILRLCLHLAMLQGAIHHQQDIRNMILPNVNDVYEFLWQHLDKDMEVLGKTLDLNSDDSAIIIHLIFSKFLQTTSGADMNLSTRKSREQWETTVCKTAISPVLQDLNRMLGRAQDLIAADNQLSNSPLMKVLRGDPQRILHLPTNCPTHHSAFWSLSPVLTLESFSQQINQSQAPLLTLFINKVHCIRQLNHLPALAALLSDLMKVLPPGSETQTNTITSLLQCIPAGHQKKLLSERVEIFMKVWNQLRMEISNNASLGLDPALYEKEITKESSGQFLSLSRHGPGSCLHAIVDLLSETHNNLVREARKLCHQEDSDYKVTLAALSESQLALCHPEKELLPLVLANCHYTLEKGQQTVSSYDHEAIERELSRRFFAGKPRIQTDTDKYLRRQHQNFIEVLNEVKAKIPQEPLKASVLSSIRSVLRSFTDVCDAVYAVEIGLRFLGKTGGHPQDLLLSYLTVSLKMDQHISSTIAEALKENRLSQCTATWQLLTCWKSEQMIRKGQDPFQRLSEEFRDKLTSEERKQLKVFLGLTDTDIFSLELHEILQLKTNSTVEEGFAPHWDIRSTMKSHLEEKNITSFPGLDNLPEEITLAKAAEIWRLAVEFKH</sequence>